<dbReference type="EMBL" id="FNRT01000002">
    <property type="protein sequence ID" value="SEC06791.1"/>
    <property type="molecule type" value="Genomic_DNA"/>
</dbReference>
<protein>
    <submittedName>
        <fullName evidence="1">Uncharacterized protein</fullName>
    </submittedName>
</protein>
<dbReference type="STRING" id="402596.SAMN04489844_1613"/>
<proteinExistence type="predicted"/>
<organism evidence="1 2">
    <name type="scientific">Nocardioides exalbidus</name>
    <dbReference type="NCBI Taxonomy" id="402596"/>
    <lineage>
        <taxon>Bacteria</taxon>
        <taxon>Bacillati</taxon>
        <taxon>Actinomycetota</taxon>
        <taxon>Actinomycetes</taxon>
        <taxon>Propionibacteriales</taxon>
        <taxon>Nocardioidaceae</taxon>
        <taxon>Nocardioides</taxon>
    </lineage>
</organism>
<evidence type="ECO:0000313" key="1">
    <source>
        <dbReference type="EMBL" id="SEC06791.1"/>
    </source>
</evidence>
<evidence type="ECO:0000313" key="2">
    <source>
        <dbReference type="Proteomes" id="UP000198742"/>
    </source>
</evidence>
<dbReference type="Proteomes" id="UP000198742">
    <property type="component" value="Unassembled WGS sequence"/>
</dbReference>
<keyword evidence="2" id="KW-1185">Reference proteome</keyword>
<accession>A0A1H4PHF9</accession>
<name>A0A1H4PHF9_9ACTN</name>
<gene>
    <name evidence="1" type="ORF">SAMN04489844_1613</name>
</gene>
<reference evidence="2" key="1">
    <citation type="submission" date="2016-10" db="EMBL/GenBank/DDBJ databases">
        <authorList>
            <person name="Varghese N."/>
            <person name="Submissions S."/>
        </authorList>
    </citation>
    <scope>NUCLEOTIDE SEQUENCE [LARGE SCALE GENOMIC DNA]</scope>
    <source>
        <strain evidence="2">DSM 22017</strain>
    </source>
</reference>
<sequence>MLTLADVETIVEVALANTSGYRPLPKKVWATRVAVKMDVGGCSDTSIGRAERLRLQYRSHWRAETSGPSKITAERKVLNMLHRVAEEEVERVSHPTEPWGKKLWVSVQARVDELEGTPKANGLDADMLLGGIAELSNNCVVWFSPKFDVEEKMRQLAQGAAS</sequence>
<dbReference type="AlphaFoldDB" id="A0A1H4PHF9"/>